<evidence type="ECO:0000313" key="9">
    <source>
        <dbReference type="Proteomes" id="UP001055580"/>
    </source>
</evidence>
<dbReference type="InterPro" id="IPR011249">
    <property type="entry name" value="Metalloenz_LuxS/M16"/>
</dbReference>
<evidence type="ECO:0000256" key="5">
    <source>
        <dbReference type="SAM" id="SignalP"/>
    </source>
</evidence>
<protein>
    <submittedName>
        <fullName evidence="8">Insulinase family protein</fullName>
    </submittedName>
</protein>
<keyword evidence="3" id="KW-0378">Hydrolase</keyword>
<dbReference type="RefSeq" id="WP_250750892.1">
    <property type="nucleotide sequence ID" value="NZ_CP098401.1"/>
</dbReference>
<dbReference type="InterPro" id="IPR050361">
    <property type="entry name" value="MPP/UQCRC_Complex"/>
</dbReference>
<name>A0ABY4TTV9_9SPHN</name>
<dbReference type="InterPro" id="IPR007863">
    <property type="entry name" value="Peptidase_M16_C"/>
</dbReference>
<keyword evidence="3" id="KW-0645">Protease</keyword>
<keyword evidence="9" id="KW-1185">Reference proteome</keyword>
<keyword evidence="3" id="KW-0482">Metalloprotease</keyword>
<proteinExistence type="inferred from homology"/>
<feature type="domain" description="Peptidase M16 C-terminal" evidence="7">
    <location>
        <begin position="714"/>
        <end position="834"/>
    </location>
</feature>
<comment type="similarity">
    <text evidence="2 4">Belongs to the peptidase M16 family.</text>
</comment>
<sequence length="970" mass="103051">MSSTPNVFARALVALPLTLALAVALPAQTKTAAPGRVLAAEVPVDKTAWLYKGSDITPDPDWRFGTLPNGLRYAVRKNGVPPGQVSIRVRIDAGSLMEREGEQGYAHLIEHLSFRGSEHVPDGEAKRIWQRMGVTFGADTNASTSFTQTVYKLDLPMANETSLAESLKILEGMMSGPGLTQAALNAERPVVMAEAREQPGPQVRLGDLTRATLFAGQPLSNRSPIGTPETLSAATAASVAAFHSRWYRPERAVVVISGDMDPAVFERQIVRAFADWKGVGAPEPTPNFGSPQPGKTATAALVEPALPPIVTLAYLRPWTVGDDTVIFNQKRMIDSIAVRIVNRRLERRARAGGSFISASADLEDVSRSANGTFVSILPIGDDWEAALKDVRVTIADAIAVPPTQAEIDRELAEIGTSMKASVDTARVDAGAKKADDLVEAVDIKETTTTPATSLGIFQGAIDKRMFTPAAVQASAKAVFTGVALRGVVNTRVAGANVPALLATALDTPVASTATAGKALRSVTFDALPKLGTPGKVTARSVVVADPKFEKIEFANGVRMLLFENPSEVSRVYVRVRFGRGLQALPTDRLTPAYAGDLALMASGIGTLGQEELDQLTGNRRIGLDFKVDSDAFVMGATTSAADLPDQLRLIAAKLTNPGWDPQPVARAKAVMLASYAGLESSPDGVLSRELDRLVHDGDPRWGTPSRADIEKLDAKSFRALWEPLLASGPIEVQVFGDVKADAAIDAVARSFGAMKPRKAAAPRSPSARFPAHVAQPVVRTHKGNPTQAAAVLAWPTGGGSADIAEGRKLEVLAAVFRDRLLDKLRSEAGVSYTPNVASAWPVGMPMGGRMMAIGMVPPDKTGFFFDLARGIAADLVAKPIDTDELRRSLVPVVQQVARLSTGNMFWLAQAEGGTYDPKRLAAIDTIATDLTSITPEQVQALAAKYLQPAKDWSMVVVPEKAVSVAPSAAR</sequence>
<keyword evidence="5" id="KW-0732">Signal</keyword>
<organism evidence="8 9">
    <name type="scientific">Sphingomonas donggukensis</name>
    <dbReference type="NCBI Taxonomy" id="2949093"/>
    <lineage>
        <taxon>Bacteria</taxon>
        <taxon>Pseudomonadati</taxon>
        <taxon>Pseudomonadota</taxon>
        <taxon>Alphaproteobacteria</taxon>
        <taxon>Sphingomonadales</taxon>
        <taxon>Sphingomonadaceae</taxon>
        <taxon>Sphingomonas</taxon>
    </lineage>
</organism>
<evidence type="ECO:0000256" key="3">
    <source>
        <dbReference type="ARBA" id="ARBA00023049"/>
    </source>
</evidence>
<dbReference type="InterPro" id="IPR001431">
    <property type="entry name" value="Pept_M16_Zn_BS"/>
</dbReference>
<dbReference type="Gene3D" id="3.30.830.10">
    <property type="entry name" value="Metalloenzyme, LuxS/M16 peptidase-like"/>
    <property type="match status" value="3"/>
</dbReference>
<evidence type="ECO:0000313" key="8">
    <source>
        <dbReference type="EMBL" id="URW75151.1"/>
    </source>
</evidence>
<feature type="domain" description="Peptidase M16 C-terminal" evidence="7">
    <location>
        <begin position="234"/>
        <end position="305"/>
    </location>
</feature>
<dbReference type="InterPro" id="IPR011765">
    <property type="entry name" value="Pept_M16_N"/>
</dbReference>
<dbReference type="Proteomes" id="UP001055580">
    <property type="component" value="Chromosome"/>
</dbReference>
<dbReference type="PROSITE" id="PS00143">
    <property type="entry name" value="INSULINASE"/>
    <property type="match status" value="1"/>
</dbReference>
<dbReference type="EMBL" id="CP098401">
    <property type="protein sequence ID" value="URW75151.1"/>
    <property type="molecule type" value="Genomic_DNA"/>
</dbReference>
<dbReference type="Pfam" id="PF00675">
    <property type="entry name" value="Peptidase_M16"/>
    <property type="match status" value="1"/>
</dbReference>
<evidence type="ECO:0000259" key="6">
    <source>
        <dbReference type="Pfam" id="PF00675"/>
    </source>
</evidence>
<feature type="domain" description="Peptidase M16 N-terminal" evidence="6">
    <location>
        <begin position="84"/>
        <end position="218"/>
    </location>
</feature>
<dbReference type="PANTHER" id="PTHR11851:SF49">
    <property type="entry name" value="MITOCHONDRIAL-PROCESSING PEPTIDASE SUBUNIT ALPHA"/>
    <property type="match status" value="1"/>
</dbReference>
<dbReference type="SUPFAM" id="SSF63411">
    <property type="entry name" value="LuxS/MPP-like metallohydrolase"/>
    <property type="match status" value="3"/>
</dbReference>
<evidence type="ECO:0000256" key="1">
    <source>
        <dbReference type="ARBA" id="ARBA00001947"/>
    </source>
</evidence>
<evidence type="ECO:0000256" key="2">
    <source>
        <dbReference type="ARBA" id="ARBA00007261"/>
    </source>
</evidence>
<feature type="chain" id="PRO_5047547944" evidence="5">
    <location>
        <begin position="33"/>
        <end position="970"/>
    </location>
</feature>
<evidence type="ECO:0000256" key="4">
    <source>
        <dbReference type="RuleBase" id="RU004447"/>
    </source>
</evidence>
<dbReference type="Pfam" id="PF05193">
    <property type="entry name" value="Peptidase_M16_C"/>
    <property type="match status" value="2"/>
</dbReference>
<accession>A0ABY4TTV9</accession>
<reference evidence="8" key="1">
    <citation type="submission" date="2022-05" db="EMBL/GenBank/DDBJ databases">
        <title>Sphingomonas sp. strain RMG20 Genome sequencing and assembly.</title>
        <authorList>
            <person name="Kim I."/>
        </authorList>
    </citation>
    <scope>NUCLEOTIDE SEQUENCE</scope>
    <source>
        <strain evidence="8">RMG20</strain>
    </source>
</reference>
<comment type="cofactor">
    <cofactor evidence="1">
        <name>Zn(2+)</name>
        <dbReference type="ChEBI" id="CHEBI:29105"/>
    </cofactor>
</comment>
<evidence type="ECO:0000259" key="7">
    <source>
        <dbReference type="Pfam" id="PF05193"/>
    </source>
</evidence>
<gene>
    <name evidence="8" type="ORF">M9980_11420</name>
</gene>
<dbReference type="PANTHER" id="PTHR11851">
    <property type="entry name" value="METALLOPROTEASE"/>
    <property type="match status" value="1"/>
</dbReference>
<feature type="signal peptide" evidence="5">
    <location>
        <begin position="1"/>
        <end position="32"/>
    </location>
</feature>